<dbReference type="AlphaFoldDB" id="A0A382U838"/>
<accession>A0A382U838</accession>
<proteinExistence type="predicted"/>
<dbReference type="EMBL" id="UINC01142076">
    <property type="protein sequence ID" value="SVD30192.1"/>
    <property type="molecule type" value="Genomic_DNA"/>
</dbReference>
<sequence length="120" mass="13976">HPELYSFFDLSQNNHRHAEEHWQNPQLIRQYIIDSGHIRPMNSVKIYGANTGHFGTHRDAQERLWRNIFGGLASSRFHRPDSGLGLSEIAQAHIRSLRDLTEGIDIFTCLHPRQRPARRT</sequence>
<protein>
    <submittedName>
        <fullName evidence="1">Uncharacterized protein</fullName>
    </submittedName>
</protein>
<evidence type="ECO:0000313" key="1">
    <source>
        <dbReference type="EMBL" id="SVD30192.1"/>
    </source>
</evidence>
<reference evidence="1" key="1">
    <citation type="submission" date="2018-05" db="EMBL/GenBank/DDBJ databases">
        <authorList>
            <person name="Lanie J.A."/>
            <person name="Ng W.-L."/>
            <person name="Kazmierczak K.M."/>
            <person name="Andrzejewski T.M."/>
            <person name="Davidsen T.M."/>
            <person name="Wayne K.J."/>
            <person name="Tettelin H."/>
            <person name="Glass J.I."/>
            <person name="Rusch D."/>
            <person name="Podicherti R."/>
            <person name="Tsui H.-C.T."/>
            <person name="Winkler M.E."/>
        </authorList>
    </citation>
    <scope>NUCLEOTIDE SEQUENCE</scope>
</reference>
<organism evidence="1">
    <name type="scientific">marine metagenome</name>
    <dbReference type="NCBI Taxonomy" id="408172"/>
    <lineage>
        <taxon>unclassified sequences</taxon>
        <taxon>metagenomes</taxon>
        <taxon>ecological metagenomes</taxon>
    </lineage>
</organism>
<name>A0A382U838_9ZZZZ</name>
<feature type="non-terminal residue" evidence="1">
    <location>
        <position position="1"/>
    </location>
</feature>
<gene>
    <name evidence="1" type="ORF">METZ01_LOCUS383046</name>
</gene>